<organism evidence="9 10">
    <name type="scientific">Prevotella herbatica</name>
    <dbReference type="NCBI Taxonomy" id="2801997"/>
    <lineage>
        <taxon>Bacteria</taxon>
        <taxon>Pseudomonadati</taxon>
        <taxon>Bacteroidota</taxon>
        <taxon>Bacteroidia</taxon>
        <taxon>Bacteroidales</taxon>
        <taxon>Prevotellaceae</taxon>
        <taxon>Prevotella</taxon>
    </lineage>
</organism>
<keyword evidence="5" id="KW-0998">Cell outer membrane</keyword>
<dbReference type="Gene3D" id="1.25.40.10">
    <property type="entry name" value="Tetratricopeptide repeat domain"/>
    <property type="match status" value="1"/>
</dbReference>
<gene>
    <name evidence="9" type="ORF">prwr041_11800</name>
</gene>
<comment type="subcellular location">
    <subcellularLocation>
        <location evidence="1">Cell outer membrane</location>
    </subcellularLocation>
</comment>
<protein>
    <submittedName>
        <fullName evidence="9">Starch-binding protein</fullName>
    </submittedName>
</protein>
<evidence type="ECO:0000259" key="8">
    <source>
        <dbReference type="Pfam" id="PF14322"/>
    </source>
</evidence>
<feature type="chain" id="PRO_5045115775" evidence="6">
    <location>
        <begin position="22"/>
        <end position="527"/>
    </location>
</feature>
<reference evidence="9 10" key="1">
    <citation type="journal article" date="2022" name="Int. J. Syst. Evol. Microbiol.">
        <title>Prevotella herbatica sp. nov., a plant polysaccharide-decomposing anaerobic bacterium isolated from a methanogenic reactor.</title>
        <authorList>
            <person name="Uek A."/>
            <person name="Tonouchi A."/>
            <person name="Kaku N."/>
            <person name="Ueki K."/>
        </authorList>
    </citation>
    <scope>NUCLEOTIDE SEQUENCE [LARGE SCALE GENOMIC DNA]</scope>
    <source>
        <strain evidence="9 10">WR041</strain>
    </source>
</reference>
<evidence type="ECO:0000256" key="5">
    <source>
        <dbReference type="ARBA" id="ARBA00023237"/>
    </source>
</evidence>
<keyword evidence="10" id="KW-1185">Reference proteome</keyword>
<evidence type="ECO:0000313" key="10">
    <source>
        <dbReference type="Proteomes" id="UP001319045"/>
    </source>
</evidence>
<dbReference type="InterPro" id="IPR011990">
    <property type="entry name" value="TPR-like_helical_dom_sf"/>
</dbReference>
<evidence type="ECO:0000256" key="6">
    <source>
        <dbReference type="SAM" id="SignalP"/>
    </source>
</evidence>
<sequence length="527" mass="59586">MKSKKIAINTLALAALTMPMASCTSDLDQYPHTETTSQQVYTSTENYESVLGKIYTSMVTTGQGKGGQNSDLSSNMGYDYMRCYFNLQECGTDEVASTWLSGDKTSGITYLQWDANDPWVSDMYYRIYYNITLCNEFLRNCTDTKISTFSDTDQQLLRHYRAEARFMRALFYYHALDLFRYIPFVDENDPVGSFTPPRYTPAQTAAFIESELKSAVTDMCPASECPYGRASQGAAYTLLAKLYLNDEVYTGQAKYTECIDACNNAIAQGYTLESDYSKLFNADNDKRTNEIIFALPVDAQKTVSWGSTTYIICGEMGNTSSDLNVADYGVKSAWGMFRSRGELPAKFETGDNRAKFFTKNQTQYLDDITNQSQGYFMTKWTNLTDAGQTASNTADGGVDTDYPMFRLADVYLMYAEAVLRGGNGGSYDQALKYVNALRERAYGNTDGDLKQSQLSLDYIIDERARELYLESERRTDLIRFGEFTTSKYLWQWKGGTKDGMAVDNKYNIYPIPNTELTANPNLYNENY</sequence>
<evidence type="ECO:0000256" key="4">
    <source>
        <dbReference type="ARBA" id="ARBA00023136"/>
    </source>
</evidence>
<feature type="domain" description="SusD-like N-terminal" evidence="8">
    <location>
        <begin position="46"/>
        <end position="244"/>
    </location>
</feature>
<keyword evidence="3 6" id="KW-0732">Signal</keyword>
<dbReference type="Gene3D" id="1.25.40.390">
    <property type="match status" value="1"/>
</dbReference>
<dbReference type="Proteomes" id="UP001319045">
    <property type="component" value="Chromosome"/>
</dbReference>
<dbReference type="SUPFAM" id="SSF48452">
    <property type="entry name" value="TPR-like"/>
    <property type="match status" value="1"/>
</dbReference>
<evidence type="ECO:0000313" key="9">
    <source>
        <dbReference type="EMBL" id="BCS85287.1"/>
    </source>
</evidence>
<dbReference type="EMBL" id="AP024484">
    <property type="protein sequence ID" value="BCS85287.1"/>
    <property type="molecule type" value="Genomic_DNA"/>
</dbReference>
<comment type="similarity">
    <text evidence="2">Belongs to the SusD family.</text>
</comment>
<dbReference type="InterPro" id="IPR012944">
    <property type="entry name" value="SusD_RagB_dom"/>
</dbReference>
<evidence type="ECO:0000256" key="1">
    <source>
        <dbReference type="ARBA" id="ARBA00004442"/>
    </source>
</evidence>
<name>A0ABN6EH65_9BACT</name>
<evidence type="ECO:0000259" key="7">
    <source>
        <dbReference type="Pfam" id="PF07980"/>
    </source>
</evidence>
<accession>A0ABN6EH65</accession>
<dbReference type="RefSeq" id="WP_207155440.1">
    <property type="nucleotide sequence ID" value="NZ_AP024484.1"/>
</dbReference>
<keyword evidence="4" id="KW-0472">Membrane</keyword>
<dbReference type="Pfam" id="PF14322">
    <property type="entry name" value="SusD-like_3"/>
    <property type="match status" value="1"/>
</dbReference>
<evidence type="ECO:0000256" key="3">
    <source>
        <dbReference type="ARBA" id="ARBA00022729"/>
    </source>
</evidence>
<dbReference type="CDD" id="cd08977">
    <property type="entry name" value="SusD"/>
    <property type="match status" value="1"/>
</dbReference>
<evidence type="ECO:0000256" key="2">
    <source>
        <dbReference type="ARBA" id="ARBA00006275"/>
    </source>
</evidence>
<dbReference type="InterPro" id="IPR033985">
    <property type="entry name" value="SusD-like_N"/>
</dbReference>
<feature type="signal peptide" evidence="6">
    <location>
        <begin position="1"/>
        <end position="21"/>
    </location>
</feature>
<proteinExistence type="inferred from homology"/>
<dbReference type="Gene3D" id="1.10.3780.10">
    <property type="entry name" value="SusD-like"/>
    <property type="match status" value="1"/>
</dbReference>
<feature type="domain" description="RagB/SusD" evidence="7">
    <location>
        <begin position="356"/>
        <end position="526"/>
    </location>
</feature>
<dbReference type="Pfam" id="PF07980">
    <property type="entry name" value="SusD_RagB"/>
    <property type="match status" value="1"/>
</dbReference>